<keyword evidence="2" id="KW-0560">Oxidoreductase</keyword>
<dbReference type="InterPro" id="IPR002347">
    <property type="entry name" value="SDR_fam"/>
</dbReference>
<dbReference type="PANTHER" id="PTHR43976:SF16">
    <property type="entry name" value="SHORT-CHAIN DEHYDROGENASE_REDUCTASE FAMILY PROTEIN"/>
    <property type="match status" value="1"/>
</dbReference>
<dbReference type="Proteomes" id="UP000435177">
    <property type="component" value="Unassembled WGS sequence"/>
</dbReference>
<dbReference type="RefSeq" id="WP_196426477.1">
    <property type="nucleotide sequence ID" value="NZ_WOAA01000044.1"/>
</dbReference>
<evidence type="ECO:0000256" key="1">
    <source>
        <dbReference type="ARBA" id="ARBA00006484"/>
    </source>
</evidence>
<evidence type="ECO:0000313" key="5">
    <source>
        <dbReference type="Proteomes" id="UP000435177"/>
    </source>
</evidence>
<dbReference type="SUPFAM" id="SSF51735">
    <property type="entry name" value="NAD(P)-binding Rossmann-fold domains"/>
    <property type="match status" value="1"/>
</dbReference>
<accession>A0ABW9T9H3</accession>
<dbReference type="InterPro" id="IPR036291">
    <property type="entry name" value="NAD(P)-bd_dom_sf"/>
</dbReference>
<comment type="caution">
    <text evidence="4">The sequence shown here is derived from an EMBL/GenBank/DDBJ whole genome shotgun (WGS) entry which is preliminary data.</text>
</comment>
<proteinExistence type="inferred from homology"/>
<keyword evidence="5" id="KW-1185">Reference proteome</keyword>
<evidence type="ECO:0000256" key="3">
    <source>
        <dbReference type="RuleBase" id="RU000363"/>
    </source>
</evidence>
<dbReference type="EMBL" id="WOAA01000044">
    <property type="protein sequence ID" value="MUG68959.1"/>
    <property type="molecule type" value="Genomic_DNA"/>
</dbReference>
<reference evidence="4 5" key="1">
    <citation type="submission" date="2019-11" db="EMBL/GenBank/DDBJ databases">
        <title>Draft genome sequences of five Paenibacillus species of dairy origin.</title>
        <authorList>
            <person name="Olajide A.M."/>
            <person name="Chen S."/>
            <person name="Lapointe G."/>
        </authorList>
    </citation>
    <scope>NUCLEOTIDE SEQUENCE [LARGE SCALE GENOMIC DNA]</scope>
    <source>
        <strain evidence="4 5">3CS1</strain>
    </source>
</reference>
<comment type="similarity">
    <text evidence="1 3">Belongs to the short-chain dehydrogenases/reductases (SDR) family.</text>
</comment>
<protein>
    <submittedName>
        <fullName evidence="4">SDR family NAD(P)-dependent oxidoreductase</fullName>
    </submittedName>
</protein>
<dbReference type="Pfam" id="PF00106">
    <property type="entry name" value="adh_short"/>
    <property type="match status" value="1"/>
</dbReference>
<dbReference type="PANTHER" id="PTHR43976">
    <property type="entry name" value="SHORT CHAIN DEHYDROGENASE"/>
    <property type="match status" value="1"/>
</dbReference>
<dbReference type="CDD" id="cd05374">
    <property type="entry name" value="17beta-HSD-like_SDR_c"/>
    <property type="match status" value="1"/>
</dbReference>
<dbReference type="Gene3D" id="3.40.50.720">
    <property type="entry name" value="NAD(P)-binding Rossmann-like Domain"/>
    <property type="match status" value="1"/>
</dbReference>
<dbReference type="InterPro" id="IPR020904">
    <property type="entry name" value="Sc_DH/Rdtase_CS"/>
</dbReference>
<name>A0ABW9T9H3_9BACL</name>
<evidence type="ECO:0000313" key="4">
    <source>
        <dbReference type="EMBL" id="MUG68959.1"/>
    </source>
</evidence>
<evidence type="ECO:0000256" key="2">
    <source>
        <dbReference type="ARBA" id="ARBA00023002"/>
    </source>
</evidence>
<dbReference type="PRINTS" id="PR00081">
    <property type="entry name" value="GDHRDH"/>
</dbReference>
<dbReference type="PRINTS" id="PR00080">
    <property type="entry name" value="SDRFAMILY"/>
</dbReference>
<dbReference type="InterPro" id="IPR051911">
    <property type="entry name" value="SDR_oxidoreductase"/>
</dbReference>
<dbReference type="PROSITE" id="PS00061">
    <property type="entry name" value="ADH_SHORT"/>
    <property type="match status" value="1"/>
</dbReference>
<gene>
    <name evidence="4" type="ORF">GNP94_23665</name>
</gene>
<organism evidence="4 5">
    <name type="scientific">Paenibacillus campinasensis</name>
    <dbReference type="NCBI Taxonomy" id="66347"/>
    <lineage>
        <taxon>Bacteria</taxon>
        <taxon>Bacillati</taxon>
        <taxon>Bacillota</taxon>
        <taxon>Bacilli</taxon>
        <taxon>Bacillales</taxon>
        <taxon>Paenibacillaceae</taxon>
        <taxon>Paenibacillus</taxon>
    </lineage>
</organism>
<sequence length="285" mass="31548">MTKTVLITGSSTGLGYTAAQKFAREGWNVIATMRKPDQRLAEIYPERIAVYELDVTKPATIKAAIQAGVERFGRIDAVVNNAGVSVLSIFEATPMEVVRSVYDTNVFGVMNVIQAITPYFREQGGGTIVNVTSNVGFTSNPLLSIYVSTKHAVEGLTESLSYELESQNIKIKLVEPGAMRTTNFAANTMAATEGVSVPPAYKPYYVYMMNTMMNYPFDNADENQVADQVYAAACDPSIRLRYLAGPDAEETARLRWTRSEEEYMATMRDLLGQTAWRNSRPDVEQ</sequence>